<dbReference type="Proteomes" id="UP001431199">
    <property type="component" value="Unassembled WGS sequence"/>
</dbReference>
<dbReference type="InterPro" id="IPR028357">
    <property type="entry name" value="UDPglc_DH_bac"/>
</dbReference>
<evidence type="ECO:0000259" key="9">
    <source>
        <dbReference type="SMART" id="SM00984"/>
    </source>
</evidence>
<dbReference type="Pfam" id="PF03720">
    <property type="entry name" value="UDPG_MGDP_dh_C"/>
    <property type="match status" value="1"/>
</dbReference>
<dbReference type="InterPro" id="IPR013328">
    <property type="entry name" value="6PGD_dom2"/>
</dbReference>
<sequence>MIWKIKRSRILSKIAIAGTGYVGLSNAVLLAQHNDVVAVDVIEEKVNMINNKKSPIVDKEIQEFLTEKKLNLKATLDGENAYKDAEFVIVSTPTNYDPDKNYFDTSSVEQVIELVLKVNKDAIIVIKSTVPVGYTESVRKKYDTENIIFSPEFLREGRALYDNLYPSRIIVGAPDDNEKIKQAAHTFAKLLVEGALKENIDVLFTKPTEAEAVKLFANTYLALRVSFFNELDTYAEVRGLDTKQIIEGIGLDPRIGNYYNNPSFGYGGYCLPKDTKQLLANYENVPNNIIGAIVEANNTRKDFIAEQILKKAGFPQNQNGVVGIYRLTMKANSDNFRQSSIQGVMKRIKAKGLKVVIYEPTLKEETFFNSEVIKDVNEFKEKCDVIVANRFNNDLEDVLDKVYTRDLYFRD</sequence>
<dbReference type="PIRSF" id="PIRSF500134">
    <property type="entry name" value="UDPglc_DH_bac"/>
    <property type="match status" value="1"/>
</dbReference>
<organism evidence="10 11">
    <name type="scientific">Eubacterium album</name>
    <dbReference type="NCBI Taxonomy" id="2978477"/>
    <lineage>
        <taxon>Bacteria</taxon>
        <taxon>Bacillati</taxon>
        <taxon>Bacillota</taxon>
        <taxon>Clostridia</taxon>
        <taxon>Eubacteriales</taxon>
        <taxon>Eubacteriaceae</taxon>
        <taxon>Eubacterium</taxon>
    </lineage>
</organism>
<dbReference type="InterPro" id="IPR014027">
    <property type="entry name" value="UDP-Glc/GDP-Man_DH_C"/>
</dbReference>
<dbReference type="Pfam" id="PF00984">
    <property type="entry name" value="UDPG_MGDP_dh"/>
    <property type="match status" value="1"/>
</dbReference>
<gene>
    <name evidence="10" type="ORF">N5B56_03495</name>
</gene>
<feature type="domain" description="UDP-glucose/GDP-mannose dehydrogenase C-terminal" evidence="9">
    <location>
        <begin position="323"/>
        <end position="410"/>
    </location>
</feature>
<dbReference type="PANTHER" id="PTHR43750:SF2">
    <property type="entry name" value="UDP-GLUCOSE 6-DEHYDROGENASE"/>
    <property type="match status" value="1"/>
</dbReference>
<name>A0ABT2M159_9FIRM</name>
<comment type="caution">
    <text evidence="10">The sequence shown here is derived from an EMBL/GenBank/DDBJ whole genome shotgun (WGS) entry which is preliminary data.</text>
</comment>
<keyword evidence="11" id="KW-1185">Reference proteome</keyword>
<evidence type="ECO:0000256" key="7">
    <source>
        <dbReference type="ARBA" id="ARBA00047473"/>
    </source>
</evidence>
<dbReference type="InterPro" id="IPR001732">
    <property type="entry name" value="UDP-Glc/GDP-Man_DH_N"/>
</dbReference>
<proteinExistence type="inferred from homology"/>
<evidence type="ECO:0000256" key="4">
    <source>
        <dbReference type="ARBA" id="ARBA00015132"/>
    </source>
</evidence>
<comment type="similarity">
    <text evidence="2 8">Belongs to the UDP-glucose/GDP-mannose dehydrogenase family.</text>
</comment>
<dbReference type="Gene3D" id="3.40.50.720">
    <property type="entry name" value="NAD(P)-binding Rossmann-like Domain"/>
    <property type="match status" value="2"/>
</dbReference>
<dbReference type="InterPro" id="IPR036291">
    <property type="entry name" value="NAD(P)-bd_dom_sf"/>
</dbReference>
<comment type="catalytic activity">
    <reaction evidence="7 8">
        <text>UDP-alpha-D-glucose + 2 NAD(+) + H2O = UDP-alpha-D-glucuronate + 2 NADH + 3 H(+)</text>
        <dbReference type="Rhea" id="RHEA:23596"/>
        <dbReference type="ChEBI" id="CHEBI:15377"/>
        <dbReference type="ChEBI" id="CHEBI:15378"/>
        <dbReference type="ChEBI" id="CHEBI:57540"/>
        <dbReference type="ChEBI" id="CHEBI:57945"/>
        <dbReference type="ChEBI" id="CHEBI:58052"/>
        <dbReference type="ChEBI" id="CHEBI:58885"/>
        <dbReference type="EC" id="1.1.1.22"/>
    </reaction>
</comment>
<keyword evidence="5 8" id="KW-0560">Oxidoreductase</keyword>
<dbReference type="SUPFAM" id="SSF51735">
    <property type="entry name" value="NAD(P)-binding Rossmann-fold domains"/>
    <property type="match status" value="1"/>
</dbReference>
<reference evidence="10" key="1">
    <citation type="submission" date="2022-09" db="EMBL/GenBank/DDBJ databases">
        <title>Eubacterium sp. LFL-14 isolated from human feces.</title>
        <authorList>
            <person name="Liu F."/>
        </authorList>
    </citation>
    <scope>NUCLEOTIDE SEQUENCE</scope>
    <source>
        <strain evidence="10">LFL-14</strain>
    </source>
</reference>
<keyword evidence="6 8" id="KW-0520">NAD</keyword>
<dbReference type="SMART" id="SM00984">
    <property type="entry name" value="UDPG_MGDP_dh_C"/>
    <property type="match status" value="1"/>
</dbReference>
<evidence type="ECO:0000256" key="8">
    <source>
        <dbReference type="PIRNR" id="PIRNR000124"/>
    </source>
</evidence>
<dbReference type="Gene3D" id="1.10.1040.10">
    <property type="entry name" value="N-(1-d-carboxylethyl)-l-norvaline Dehydrogenase, domain 2"/>
    <property type="match status" value="1"/>
</dbReference>
<dbReference type="PIRSF" id="PIRSF000124">
    <property type="entry name" value="UDPglc_GDPman_dh"/>
    <property type="match status" value="1"/>
</dbReference>
<dbReference type="PANTHER" id="PTHR43750">
    <property type="entry name" value="UDP-GLUCOSE 6-DEHYDROGENASE TUAD"/>
    <property type="match status" value="1"/>
</dbReference>
<dbReference type="InterPro" id="IPR008927">
    <property type="entry name" value="6-PGluconate_DH-like_C_sf"/>
</dbReference>
<comment type="pathway">
    <text evidence="1">Nucleotide-sugar biosynthesis; UDP-alpha-D-glucuronate biosynthesis; UDP-alpha-D-glucuronate from UDP-alpha-D-glucose: step 1/1.</text>
</comment>
<dbReference type="NCBIfam" id="TIGR03026">
    <property type="entry name" value="NDP-sugDHase"/>
    <property type="match status" value="1"/>
</dbReference>
<evidence type="ECO:0000256" key="2">
    <source>
        <dbReference type="ARBA" id="ARBA00006601"/>
    </source>
</evidence>
<accession>A0ABT2M159</accession>
<protein>
    <recommendedName>
        <fullName evidence="4 8">UDP-glucose 6-dehydrogenase</fullName>
        <ecNumber evidence="3 8">1.1.1.22</ecNumber>
    </recommendedName>
</protein>
<evidence type="ECO:0000256" key="5">
    <source>
        <dbReference type="ARBA" id="ARBA00023002"/>
    </source>
</evidence>
<evidence type="ECO:0000313" key="11">
    <source>
        <dbReference type="Proteomes" id="UP001431199"/>
    </source>
</evidence>
<dbReference type="InterPro" id="IPR014026">
    <property type="entry name" value="UDP-Glc/GDP-Man_DH_dimer"/>
</dbReference>
<dbReference type="SUPFAM" id="SSF52413">
    <property type="entry name" value="UDP-glucose/GDP-mannose dehydrogenase C-terminal domain"/>
    <property type="match status" value="1"/>
</dbReference>
<dbReference type="InterPro" id="IPR017476">
    <property type="entry name" value="UDP-Glc/GDP-Man"/>
</dbReference>
<evidence type="ECO:0000313" key="10">
    <source>
        <dbReference type="EMBL" id="MCT7398152.1"/>
    </source>
</evidence>
<dbReference type="EC" id="1.1.1.22" evidence="3 8"/>
<dbReference type="Pfam" id="PF03721">
    <property type="entry name" value="UDPG_MGDP_dh_N"/>
    <property type="match status" value="1"/>
</dbReference>
<evidence type="ECO:0000256" key="6">
    <source>
        <dbReference type="ARBA" id="ARBA00023027"/>
    </source>
</evidence>
<dbReference type="InterPro" id="IPR036220">
    <property type="entry name" value="UDP-Glc/GDP-Man_DH_C_sf"/>
</dbReference>
<dbReference type="SUPFAM" id="SSF48179">
    <property type="entry name" value="6-phosphogluconate dehydrogenase C-terminal domain-like"/>
    <property type="match status" value="1"/>
</dbReference>
<dbReference type="RefSeq" id="WP_117908658.1">
    <property type="nucleotide sequence ID" value="NZ_JAODBU010000003.1"/>
</dbReference>
<evidence type="ECO:0000256" key="1">
    <source>
        <dbReference type="ARBA" id="ARBA00004701"/>
    </source>
</evidence>
<dbReference type="EMBL" id="JAODBU010000003">
    <property type="protein sequence ID" value="MCT7398152.1"/>
    <property type="molecule type" value="Genomic_DNA"/>
</dbReference>
<evidence type="ECO:0000256" key="3">
    <source>
        <dbReference type="ARBA" id="ARBA00012954"/>
    </source>
</evidence>